<dbReference type="EC" id="2.7.13.3" evidence="2"/>
<dbReference type="InterPro" id="IPR031621">
    <property type="entry name" value="HisKA_7TM"/>
</dbReference>
<keyword evidence="3" id="KW-0597">Phosphoprotein</keyword>
<evidence type="ECO:0000256" key="1">
    <source>
        <dbReference type="ARBA" id="ARBA00000085"/>
    </source>
</evidence>
<dbReference type="InterPro" id="IPR003594">
    <property type="entry name" value="HATPase_dom"/>
</dbReference>
<dbReference type="AlphaFoldDB" id="A0A0G1D5F3"/>
<keyword evidence="8" id="KW-1133">Transmembrane helix</keyword>
<keyword evidence="4" id="KW-0808">Transferase</keyword>
<gene>
    <name evidence="10" type="ORF">UV20_C0002G0052</name>
</gene>
<dbReference type="FunFam" id="1.10.287.130:FF:000001">
    <property type="entry name" value="Two-component sensor histidine kinase"/>
    <property type="match status" value="1"/>
</dbReference>
<evidence type="ECO:0000313" key="11">
    <source>
        <dbReference type="Proteomes" id="UP000034837"/>
    </source>
</evidence>
<evidence type="ECO:0000313" key="10">
    <source>
        <dbReference type="EMBL" id="KKS57263.1"/>
    </source>
</evidence>
<evidence type="ECO:0000256" key="5">
    <source>
        <dbReference type="ARBA" id="ARBA00022777"/>
    </source>
</evidence>
<dbReference type="InterPro" id="IPR036097">
    <property type="entry name" value="HisK_dim/P_sf"/>
</dbReference>
<organism evidence="10 11">
    <name type="scientific">Candidatus Magasanikbacteria bacterium GW2011_GWA2_42_32</name>
    <dbReference type="NCBI Taxonomy" id="1619039"/>
    <lineage>
        <taxon>Bacteria</taxon>
        <taxon>Candidatus Magasanikiibacteriota</taxon>
    </lineage>
</organism>
<dbReference type="PANTHER" id="PTHR43547">
    <property type="entry name" value="TWO-COMPONENT HISTIDINE KINASE"/>
    <property type="match status" value="1"/>
</dbReference>
<dbReference type="Gene3D" id="1.10.287.130">
    <property type="match status" value="1"/>
</dbReference>
<evidence type="ECO:0000256" key="2">
    <source>
        <dbReference type="ARBA" id="ARBA00012438"/>
    </source>
</evidence>
<feature type="transmembrane region" description="Helical" evidence="8">
    <location>
        <begin position="36"/>
        <end position="56"/>
    </location>
</feature>
<dbReference type="Pfam" id="PF02518">
    <property type="entry name" value="HATPase_c"/>
    <property type="match status" value="1"/>
</dbReference>
<accession>A0A0G1D5F3</accession>
<evidence type="ECO:0000256" key="6">
    <source>
        <dbReference type="ARBA" id="ARBA00023012"/>
    </source>
</evidence>
<evidence type="ECO:0000256" key="8">
    <source>
        <dbReference type="SAM" id="Phobius"/>
    </source>
</evidence>
<dbReference type="SUPFAM" id="SSF47384">
    <property type="entry name" value="Homodimeric domain of signal transducing histidine kinase"/>
    <property type="match status" value="1"/>
</dbReference>
<dbReference type="PROSITE" id="PS50109">
    <property type="entry name" value="HIS_KIN"/>
    <property type="match status" value="1"/>
</dbReference>
<dbReference type="Proteomes" id="UP000034837">
    <property type="component" value="Unassembled WGS sequence"/>
</dbReference>
<feature type="transmembrane region" description="Helical" evidence="8">
    <location>
        <begin position="200"/>
        <end position="217"/>
    </location>
</feature>
<name>A0A0G1D5F3_9BACT</name>
<keyword evidence="7 8" id="KW-0472">Membrane</keyword>
<reference evidence="10 11" key="1">
    <citation type="journal article" date="2015" name="Nature">
        <title>rRNA introns, odd ribosomes, and small enigmatic genomes across a large radiation of phyla.</title>
        <authorList>
            <person name="Brown C.T."/>
            <person name="Hug L.A."/>
            <person name="Thomas B.C."/>
            <person name="Sharon I."/>
            <person name="Castelle C.J."/>
            <person name="Singh A."/>
            <person name="Wilkins M.J."/>
            <person name="Williams K.H."/>
            <person name="Banfield J.F."/>
        </authorList>
    </citation>
    <scope>NUCLEOTIDE SEQUENCE [LARGE SCALE GENOMIC DNA]</scope>
</reference>
<keyword evidence="5 10" id="KW-0418">Kinase</keyword>
<dbReference type="Gene3D" id="3.30.565.10">
    <property type="entry name" value="Histidine kinase-like ATPase, C-terminal domain"/>
    <property type="match status" value="1"/>
</dbReference>
<feature type="domain" description="Histidine kinase" evidence="9">
    <location>
        <begin position="311"/>
        <end position="530"/>
    </location>
</feature>
<protein>
    <recommendedName>
        <fullName evidence="2">histidine kinase</fullName>
        <ecNumber evidence="2">2.7.13.3</ecNumber>
    </recommendedName>
</protein>
<keyword evidence="6" id="KW-0902">Two-component regulatory system</keyword>
<dbReference type="GO" id="GO:0000155">
    <property type="term" value="F:phosphorelay sensor kinase activity"/>
    <property type="evidence" value="ECO:0007669"/>
    <property type="project" value="InterPro"/>
</dbReference>
<dbReference type="PRINTS" id="PR00344">
    <property type="entry name" value="BCTRLSENSOR"/>
</dbReference>
<feature type="transmembrane region" description="Helical" evidence="8">
    <location>
        <begin position="97"/>
        <end position="118"/>
    </location>
</feature>
<dbReference type="SMART" id="SM00388">
    <property type="entry name" value="HisKA"/>
    <property type="match status" value="1"/>
</dbReference>
<feature type="transmembrane region" description="Helical" evidence="8">
    <location>
        <begin position="229"/>
        <end position="247"/>
    </location>
</feature>
<dbReference type="Pfam" id="PF16927">
    <property type="entry name" value="HisKA_7TM"/>
    <property type="match status" value="1"/>
</dbReference>
<proteinExistence type="predicted"/>
<feature type="transmembrane region" description="Helical" evidence="8">
    <location>
        <begin position="170"/>
        <end position="194"/>
    </location>
</feature>
<dbReference type="FunFam" id="3.30.565.10:FF:000006">
    <property type="entry name" value="Sensor histidine kinase WalK"/>
    <property type="match status" value="1"/>
</dbReference>
<feature type="transmembrane region" description="Helical" evidence="8">
    <location>
        <begin position="6"/>
        <end position="24"/>
    </location>
</feature>
<dbReference type="InterPro" id="IPR036890">
    <property type="entry name" value="HATPase_C_sf"/>
</dbReference>
<comment type="catalytic activity">
    <reaction evidence="1">
        <text>ATP + protein L-histidine = ADP + protein N-phospho-L-histidine.</text>
        <dbReference type="EC" id="2.7.13.3"/>
    </reaction>
</comment>
<keyword evidence="8" id="KW-0812">Transmembrane</keyword>
<dbReference type="CDD" id="cd00082">
    <property type="entry name" value="HisKA"/>
    <property type="match status" value="1"/>
</dbReference>
<dbReference type="SUPFAM" id="SSF55874">
    <property type="entry name" value="ATPase domain of HSP90 chaperone/DNA topoisomerase II/histidine kinase"/>
    <property type="match status" value="1"/>
</dbReference>
<dbReference type="EMBL" id="LCDO01000002">
    <property type="protein sequence ID" value="KKS57263.1"/>
    <property type="molecule type" value="Genomic_DNA"/>
</dbReference>
<dbReference type="InterPro" id="IPR003661">
    <property type="entry name" value="HisK_dim/P_dom"/>
</dbReference>
<dbReference type="PANTHER" id="PTHR43547:SF2">
    <property type="entry name" value="HYBRID SIGNAL TRANSDUCTION HISTIDINE KINASE C"/>
    <property type="match status" value="1"/>
</dbReference>
<evidence type="ECO:0000256" key="4">
    <source>
        <dbReference type="ARBA" id="ARBA00022679"/>
    </source>
</evidence>
<dbReference type="Pfam" id="PF00512">
    <property type="entry name" value="HisKA"/>
    <property type="match status" value="1"/>
</dbReference>
<dbReference type="SMART" id="SM00387">
    <property type="entry name" value="HATPase_c"/>
    <property type="match status" value="1"/>
</dbReference>
<dbReference type="InterPro" id="IPR004358">
    <property type="entry name" value="Sig_transdc_His_kin-like_C"/>
</dbReference>
<evidence type="ECO:0000256" key="3">
    <source>
        <dbReference type="ARBA" id="ARBA00022553"/>
    </source>
</evidence>
<feature type="transmembrane region" description="Helical" evidence="8">
    <location>
        <begin position="138"/>
        <end position="158"/>
    </location>
</feature>
<evidence type="ECO:0000259" key="9">
    <source>
        <dbReference type="PROSITE" id="PS50109"/>
    </source>
</evidence>
<comment type="caution">
    <text evidence="10">The sequence shown here is derived from an EMBL/GenBank/DDBJ whole genome shotgun (WGS) entry which is preliminary data.</text>
</comment>
<dbReference type="InterPro" id="IPR005467">
    <property type="entry name" value="His_kinase_dom"/>
</dbReference>
<feature type="transmembrane region" description="Helical" evidence="8">
    <location>
        <begin position="68"/>
        <end position="88"/>
    </location>
</feature>
<sequence>MFDLGTILPLVCAIFVAILAWFVFYENPRSPLNRLFLAFCVAMIFWLVGTFMMFLNKNNEVAAVWWDRFVYLGVSLMPALMHHFSLVFTNNKGQRKILIFTYLVSIFFLLVSRTPYFVDEIYRYSWGAHTQARILHHFFLLFFYWGVQIFIINIWRAYKNSQDKKFKTQAVYVVLAFSVVMFVGGTAYLSAYNIDIRYPFSYFSGLAFPFILAYAITQHHLLGAKVIRTEIFIASILFLIIIGLFLSKSIWEIVFRSLFTLTVAFLGWLLIRTIKEEVDKREEMQKLAAKVEEANKSLIVLDKAKSDFLSIVAHQLRTPLTIIGGYISLLREGAYGKADKKVDEVFSAIDQNNKKLNQLVDEFLDITRLEEQRLQYVSKDLDLRKVVEAVIERLAETAKTKKIKIITNLPDEPVKIFGDEEKLTHVFDHLIDDAIKYGLSKDVQLRMMEDGEGVLTQIKDQGIGIEEADLANLFQKFYRTNNAKAVDANGVGLGLFLCRKFVEAHNGSIWVESSGVNQGSTFNIWLPLKP</sequence>
<evidence type="ECO:0000256" key="7">
    <source>
        <dbReference type="ARBA" id="ARBA00023136"/>
    </source>
</evidence>